<sequence length="172" mass="18919">MKAPQSRTLLIAIIAEVNTMLTRYARTAVVSLGLALTAPAAHAQAPSDAIILDYLKSIYSSIDVVDYKRIYEGGLNALRDVVVISYSLDYPKGPEGEAAKTSEFEVLTIDDDRLKNIPIMPLPVGQLDNVSVRDGRIYVEARTFRDNDKPCCPSEPRSLVYRESDGVLIMGD</sequence>
<evidence type="ECO:0000313" key="3">
    <source>
        <dbReference type="Proteomes" id="UP000198418"/>
    </source>
</evidence>
<evidence type="ECO:0000313" key="2">
    <source>
        <dbReference type="EMBL" id="SNB83209.1"/>
    </source>
</evidence>
<dbReference type="OrthoDB" id="8465322at2"/>
<feature type="signal peptide" evidence="1">
    <location>
        <begin position="1"/>
        <end position="43"/>
    </location>
</feature>
<keyword evidence="3" id="KW-1185">Reference proteome</keyword>
<gene>
    <name evidence="2" type="ORF">SAMN06265338_1252</name>
</gene>
<evidence type="ECO:0000256" key="1">
    <source>
        <dbReference type="SAM" id="SignalP"/>
    </source>
</evidence>
<dbReference type="RefSeq" id="WP_088522476.1">
    <property type="nucleotide sequence ID" value="NZ_FYDG01000025.1"/>
</dbReference>
<dbReference type="AlphaFoldDB" id="A0A212SCA5"/>
<proteinExistence type="predicted"/>
<organism evidence="2 3">
    <name type="scientific">Rhodoblastus acidophilus</name>
    <name type="common">Rhodopseudomonas acidophila</name>
    <dbReference type="NCBI Taxonomy" id="1074"/>
    <lineage>
        <taxon>Bacteria</taxon>
        <taxon>Pseudomonadati</taxon>
        <taxon>Pseudomonadota</taxon>
        <taxon>Alphaproteobacteria</taxon>
        <taxon>Hyphomicrobiales</taxon>
        <taxon>Rhodoblastaceae</taxon>
        <taxon>Rhodoblastus</taxon>
    </lineage>
</organism>
<dbReference type="EMBL" id="FYDG01000025">
    <property type="protein sequence ID" value="SNB83209.1"/>
    <property type="molecule type" value="Genomic_DNA"/>
</dbReference>
<feature type="chain" id="PRO_5013075363" evidence="1">
    <location>
        <begin position="44"/>
        <end position="172"/>
    </location>
</feature>
<keyword evidence="1" id="KW-0732">Signal</keyword>
<reference evidence="3" key="1">
    <citation type="submission" date="2017-06" db="EMBL/GenBank/DDBJ databases">
        <authorList>
            <person name="Varghese N."/>
            <person name="Submissions S."/>
        </authorList>
    </citation>
    <scope>NUCLEOTIDE SEQUENCE [LARGE SCALE GENOMIC DNA]</scope>
    <source>
        <strain evidence="3">DSM 137</strain>
    </source>
</reference>
<protein>
    <submittedName>
        <fullName evidence="2">Uncharacterized protein</fullName>
    </submittedName>
</protein>
<accession>A0A212SCA5</accession>
<name>A0A212SCA5_RHOAC</name>
<dbReference type="Proteomes" id="UP000198418">
    <property type="component" value="Unassembled WGS sequence"/>
</dbReference>